<dbReference type="EMBL" id="PZQS01000002">
    <property type="protein sequence ID" value="PVD35952.1"/>
    <property type="molecule type" value="Genomic_DNA"/>
</dbReference>
<feature type="region of interest" description="Disordered" evidence="1">
    <location>
        <begin position="50"/>
        <end position="103"/>
    </location>
</feature>
<dbReference type="AlphaFoldDB" id="A0A2T7PR98"/>
<protein>
    <submittedName>
        <fullName evidence="2">Uncharacterized protein</fullName>
    </submittedName>
</protein>
<keyword evidence="3" id="KW-1185">Reference proteome</keyword>
<feature type="compositionally biased region" description="Polar residues" evidence="1">
    <location>
        <begin position="161"/>
        <end position="171"/>
    </location>
</feature>
<organism evidence="2 3">
    <name type="scientific">Pomacea canaliculata</name>
    <name type="common">Golden apple snail</name>
    <dbReference type="NCBI Taxonomy" id="400727"/>
    <lineage>
        <taxon>Eukaryota</taxon>
        <taxon>Metazoa</taxon>
        <taxon>Spiralia</taxon>
        <taxon>Lophotrochozoa</taxon>
        <taxon>Mollusca</taxon>
        <taxon>Gastropoda</taxon>
        <taxon>Caenogastropoda</taxon>
        <taxon>Architaenioglossa</taxon>
        <taxon>Ampullarioidea</taxon>
        <taxon>Ampullariidae</taxon>
        <taxon>Pomacea</taxon>
    </lineage>
</organism>
<evidence type="ECO:0000313" key="2">
    <source>
        <dbReference type="EMBL" id="PVD35952.1"/>
    </source>
</evidence>
<accession>A0A2T7PR98</accession>
<evidence type="ECO:0000256" key="1">
    <source>
        <dbReference type="SAM" id="MobiDB-lite"/>
    </source>
</evidence>
<feature type="compositionally biased region" description="Polar residues" evidence="1">
    <location>
        <begin position="179"/>
        <end position="191"/>
    </location>
</feature>
<proteinExistence type="predicted"/>
<feature type="region of interest" description="Disordered" evidence="1">
    <location>
        <begin position="227"/>
        <end position="254"/>
    </location>
</feature>
<sequence length="298" mass="33109">MYRGDYTNWDIPETFSGFELDTESDKPRDWDAMQGERIVYAERSTLLSPYKRPRLADSSSSEEEGSSLPKIIRKERSNLTLRQFTPPDIVDESPPSSRASSPLEEVAFNYEGLDINRESNNIDEEEGTRNVVNMNMDKTLIFIPQPSTSREEEEPSTSTQGGTTLGMQESTSRSEEKPSTSYQGEQSSATLNDPKELRIEKTWTILTVETNAGLEVLDDLSVPSTMPDLNSVQEEETTPQGTRDVTTERSADAVETNDITVSSGSATGGTRQSSLATDNVEILNKVLQRPDVSCFIMP</sequence>
<evidence type="ECO:0000313" key="3">
    <source>
        <dbReference type="Proteomes" id="UP000245119"/>
    </source>
</evidence>
<reference evidence="2 3" key="1">
    <citation type="submission" date="2018-04" db="EMBL/GenBank/DDBJ databases">
        <title>The genome of golden apple snail Pomacea canaliculata provides insight into stress tolerance and invasive adaptation.</title>
        <authorList>
            <person name="Liu C."/>
            <person name="Liu B."/>
            <person name="Ren Y."/>
            <person name="Zhang Y."/>
            <person name="Wang H."/>
            <person name="Li S."/>
            <person name="Jiang F."/>
            <person name="Yin L."/>
            <person name="Zhang G."/>
            <person name="Qian W."/>
            <person name="Fan W."/>
        </authorList>
    </citation>
    <scope>NUCLEOTIDE SEQUENCE [LARGE SCALE GENOMIC DNA]</scope>
    <source>
        <strain evidence="2">SZHN2017</strain>
        <tissue evidence="2">Muscle</tissue>
    </source>
</reference>
<dbReference type="Proteomes" id="UP000245119">
    <property type="component" value="Linkage Group LG2"/>
</dbReference>
<feature type="region of interest" description="Disordered" evidence="1">
    <location>
        <begin position="144"/>
        <end position="195"/>
    </location>
</feature>
<feature type="compositionally biased region" description="Polar residues" evidence="1">
    <location>
        <begin position="227"/>
        <end position="244"/>
    </location>
</feature>
<name>A0A2T7PR98_POMCA</name>
<gene>
    <name evidence="2" type="ORF">C0Q70_02921</name>
</gene>
<comment type="caution">
    <text evidence="2">The sequence shown here is derived from an EMBL/GenBank/DDBJ whole genome shotgun (WGS) entry which is preliminary data.</text>
</comment>